<proteinExistence type="predicted"/>
<dbReference type="GO" id="GO:0016020">
    <property type="term" value="C:membrane"/>
    <property type="evidence" value="ECO:0007669"/>
    <property type="project" value="UniProtKB-SubCell"/>
</dbReference>
<dbReference type="AlphaFoldDB" id="A0A835D7H7"/>
<dbReference type="OrthoDB" id="1939111at2759"/>
<reference evidence="6 7" key="1">
    <citation type="submission" date="2020-04" db="EMBL/GenBank/DDBJ databases">
        <title>Plant Genome Project.</title>
        <authorList>
            <person name="Zhang R.-G."/>
        </authorList>
    </citation>
    <scope>NUCLEOTIDE SEQUENCE [LARGE SCALE GENOMIC DNA]</scope>
    <source>
        <strain evidence="6">YNK0</strain>
        <tissue evidence="6">Leaf</tissue>
    </source>
</reference>
<name>A0A835D7H7_TETSI</name>
<keyword evidence="4" id="KW-0677">Repeat</keyword>
<keyword evidence="2" id="KW-0433">Leucine-rich repeat</keyword>
<dbReference type="Gene3D" id="3.80.10.10">
    <property type="entry name" value="Ribonuclease Inhibitor"/>
    <property type="match status" value="1"/>
</dbReference>
<dbReference type="InterPro" id="IPR051716">
    <property type="entry name" value="Plant_RL_S/T_kinase"/>
</dbReference>
<dbReference type="InterPro" id="IPR001611">
    <property type="entry name" value="Leu-rich_rpt"/>
</dbReference>
<evidence type="ECO:0000256" key="3">
    <source>
        <dbReference type="ARBA" id="ARBA00022729"/>
    </source>
</evidence>
<evidence type="ECO:0000256" key="4">
    <source>
        <dbReference type="ARBA" id="ARBA00022737"/>
    </source>
</evidence>
<gene>
    <name evidence="6" type="ORF">HHK36_021090</name>
</gene>
<dbReference type="FunFam" id="3.80.10.10:FF:000383">
    <property type="entry name" value="Leucine-rich repeat receptor protein kinase EMS1"/>
    <property type="match status" value="1"/>
</dbReference>
<sequence length="137" mass="15359">MTKLHYLELNDNQLSGHIPPELGKLTDLFDLNVANNNLEGPIPDNLSSCTNLNSLNLRKNRLSGYILAEFGNLRSVMKMPDSSGAWSASKFVLPVLSFLNDIFDTLLKELSDPSDERDIPKCRYHIAYDLMKGEASM</sequence>
<dbReference type="Pfam" id="PF00560">
    <property type="entry name" value="LRR_1"/>
    <property type="match status" value="3"/>
</dbReference>
<protein>
    <submittedName>
        <fullName evidence="6">Uncharacterized protein</fullName>
    </submittedName>
</protein>
<evidence type="ECO:0000313" key="6">
    <source>
        <dbReference type="EMBL" id="KAF8392851.1"/>
    </source>
</evidence>
<evidence type="ECO:0000256" key="1">
    <source>
        <dbReference type="ARBA" id="ARBA00004167"/>
    </source>
</evidence>
<dbReference type="SUPFAM" id="SSF52058">
    <property type="entry name" value="L domain-like"/>
    <property type="match status" value="1"/>
</dbReference>
<keyword evidence="3" id="KW-0732">Signal</keyword>
<dbReference type="InterPro" id="IPR032675">
    <property type="entry name" value="LRR_dom_sf"/>
</dbReference>
<dbReference type="Proteomes" id="UP000655225">
    <property type="component" value="Unassembled WGS sequence"/>
</dbReference>
<dbReference type="EMBL" id="JABCRI010000015">
    <property type="protein sequence ID" value="KAF8392851.1"/>
    <property type="molecule type" value="Genomic_DNA"/>
</dbReference>
<evidence type="ECO:0000313" key="7">
    <source>
        <dbReference type="Proteomes" id="UP000655225"/>
    </source>
</evidence>
<comment type="caution">
    <text evidence="6">The sequence shown here is derived from an EMBL/GenBank/DDBJ whole genome shotgun (WGS) entry which is preliminary data.</text>
</comment>
<comment type="subcellular location">
    <subcellularLocation>
        <location evidence="1">Membrane</location>
        <topology evidence="1">Single-pass membrane protein</topology>
    </subcellularLocation>
</comment>
<evidence type="ECO:0000256" key="5">
    <source>
        <dbReference type="ARBA" id="ARBA00023170"/>
    </source>
</evidence>
<organism evidence="6 7">
    <name type="scientific">Tetracentron sinense</name>
    <name type="common">Spur-leaf</name>
    <dbReference type="NCBI Taxonomy" id="13715"/>
    <lineage>
        <taxon>Eukaryota</taxon>
        <taxon>Viridiplantae</taxon>
        <taxon>Streptophyta</taxon>
        <taxon>Embryophyta</taxon>
        <taxon>Tracheophyta</taxon>
        <taxon>Spermatophyta</taxon>
        <taxon>Magnoliopsida</taxon>
        <taxon>Trochodendrales</taxon>
        <taxon>Trochodendraceae</taxon>
        <taxon>Tetracentron</taxon>
    </lineage>
</organism>
<dbReference type="PANTHER" id="PTHR48053:SF71">
    <property type="entry name" value="LEUCINE RICH REPEAT FAMILY PROTEIN, EXPRESSED"/>
    <property type="match status" value="1"/>
</dbReference>
<keyword evidence="5" id="KW-0675">Receptor</keyword>
<accession>A0A835D7H7</accession>
<evidence type="ECO:0000256" key="2">
    <source>
        <dbReference type="ARBA" id="ARBA00022614"/>
    </source>
</evidence>
<keyword evidence="7" id="KW-1185">Reference proteome</keyword>
<dbReference type="PANTHER" id="PTHR48053">
    <property type="entry name" value="LEUCINE RICH REPEAT FAMILY PROTEIN, EXPRESSED"/>
    <property type="match status" value="1"/>
</dbReference>